<dbReference type="Proteomes" id="UP000465302">
    <property type="component" value="Unassembled WGS sequence"/>
</dbReference>
<dbReference type="RefSeq" id="WP_097942893.1">
    <property type="nucleotide sequence ID" value="NZ_BLKS01000001.1"/>
</dbReference>
<evidence type="ECO:0000313" key="7">
    <source>
        <dbReference type="Proteomes" id="UP000465302"/>
    </source>
</evidence>
<evidence type="ECO:0000313" key="6">
    <source>
        <dbReference type="Proteomes" id="UP000220914"/>
    </source>
</evidence>
<dbReference type="NCBIfam" id="TIGR02961">
    <property type="entry name" value="allantoicase"/>
    <property type="match status" value="1"/>
</dbReference>
<dbReference type="HAMAP" id="MF_00813">
    <property type="entry name" value="Allantoicase"/>
    <property type="match status" value="1"/>
</dbReference>
<evidence type="ECO:0000256" key="1">
    <source>
        <dbReference type="ARBA" id="ARBA00009242"/>
    </source>
</evidence>
<accession>A0A2A7MSE4</accession>
<gene>
    <name evidence="2 5" type="primary">alc</name>
    <name evidence="5" type="ORF">CQY20_25700</name>
    <name evidence="4" type="ORF">MAGR_13880</name>
</gene>
<dbReference type="PANTHER" id="PTHR12045">
    <property type="entry name" value="ALLANTOICASE"/>
    <property type="match status" value="1"/>
</dbReference>
<sequence length="355" mass="39098">MTDFLLHNERALVDGELPHAAVDLAARILGGSVVAASDESFGFKENLIDPAEPVFTPGTYSLRGEVVDGWETRRHAGRRGDWVIIRLGVPGRVQTVDVDTRYFAGNHPTAACVDACALDVAADPTDPAIEWTTVAESTPLKPDSHNVLPVTNRRRWTHLRLRLESDGGVARLRAYGEVIPDPTLWEDITVEVSSLEQGGRVEWCSDSFYSDAFALVAPTRPRGMGDGWETRRRRDVGPDSHDAVLISFAAPADLCRLEIDTSYFVFNASLEVAVLGSRDRPDGEHGWALAPFDVPVLPRTRLAPDARQMFKVDARDITALRLQAYPDGGIARVRALGRPTNEGLALLQRRWEESS</sequence>
<dbReference type="GO" id="GO:0004037">
    <property type="term" value="F:allantoicase activity"/>
    <property type="evidence" value="ECO:0007669"/>
    <property type="project" value="UniProtKB-UniRule"/>
</dbReference>
<reference evidence="4 7" key="2">
    <citation type="journal article" date="2019" name="Emerg. Microbes Infect.">
        <title>Comprehensive subspecies identification of 175 nontuberculous mycobacteria species based on 7547 genomic profiles.</title>
        <authorList>
            <person name="Matsumoto Y."/>
            <person name="Kinjo T."/>
            <person name="Motooka D."/>
            <person name="Nabeya D."/>
            <person name="Jung N."/>
            <person name="Uechi K."/>
            <person name="Horii T."/>
            <person name="Iida T."/>
            <person name="Fujita J."/>
            <person name="Nakamura S."/>
        </authorList>
    </citation>
    <scope>NUCLEOTIDE SEQUENCE [LARGE SCALE GENOMIC DNA]</scope>
    <source>
        <strain evidence="4 7">JCM 6377</strain>
    </source>
</reference>
<dbReference type="GO" id="GO:0000256">
    <property type="term" value="P:allantoin catabolic process"/>
    <property type="evidence" value="ECO:0007669"/>
    <property type="project" value="UniProtKB-UniRule"/>
</dbReference>
<organism evidence="5 6">
    <name type="scientific">Mycolicibacterium agri</name>
    <name type="common">Mycobacterium agri</name>
    <dbReference type="NCBI Taxonomy" id="36811"/>
    <lineage>
        <taxon>Bacteria</taxon>
        <taxon>Bacillati</taxon>
        <taxon>Actinomycetota</taxon>
        <taxon>Actinomycetes</taxon>
        <taxon>Mycobacteriales</taxon>
        <taxon>Mycobacteriaceae</taxon>
        <taxon>Mycolicibacterium</taxon>
    </lineage>
</organism>
<evidence type="ECO:0000313" key="5">
    <source>
        <dbReference type="EMBL" id="PEG34423.1"/>
    </source>
</evidence>
<feature type="domain" description="Allantoicase" evidence="3">
    <location>
        <begin position="198"/>
        <end position="339"/>
    </location>
</feature>
<comment type="pathway">
    <text evidence="2">Nitrogen metabolism; (S)-allantoin degradation; (S)-ureidoglycolate from allantoate (aminidohydrolase route): step 1/1.</text>
</comment>
<dbReference type="PANTHER" id="PTHR12045:SF3">
    <property type="entry name" value="INACTIVE ALLANTOICASE-RELATED"/>
    <property type="match status" value="1"/>
</dbReference>
<dbReference type="InterPro" id="IPR008979">
    <property type="entry name" value="Galactose-bd-like_sf"/>
</dbReference>
<dbReference type="InterPro" id="IPR005164">
    <property type="entry name" value="Allantoicase"/>
</dbReference>
<reference evidence="4" key="3">
    <citation type="submission" date="2020-02" db="EMBL/GenBank/DDBJ databases">
        <authorList>
            <person name="Matsumoto Y."/>
            <person name="Motooka D."/>
            <person name="Nakamura S."/>
        </authorList>
    </citation>
    <scope>NUCLEOTIDE SEQUENCE</scope>
    <source>
        <strain evidence="4">JCM 6377</strain>
    </source>
</reference>
<evidence type="ECO:0000259" key="3">
    <source>
        <dbReference type="Pfam" id="PF03561"/>
    </source>
</evidence>
<keyword evidence="6" id="KW-1185">Reference proteome</keyword>
<dbReference type="InterPro" id="IPR015908">
    <property type="entry name" value="Allantoicase_dom"/>
</dbReference>
<feature type="domain" description="Allantoicase" evidence="3">
    <location>
        <begin position="30"/>
        <end position="178"/>
    </location>
</feature>
<dbReference type="Pfam" id="PF03561">
    <property type="entry name" value="Allantoicase"/>
    <property type="match status" value="2"/>
</dbReference>
<dbReference type="SUPFAM" id="SSF49785">
    <property type="entry name" value="Galactose-binding domain-like"/>
    <property type="match status" value="2"/>
</dbReference>
<dbReference type="Proteomes" id="UP000220914">
    <property type="component" value="Unassembled WGS sequence"/>
</dbReference>
<evidence type="ECO:0000256" key="2">
    <source>
        <dbReference type="HAMAP-Rule" id="MF_00813"/>
    </source>
</evidence>
<comment type="catalytic activity">
    <reaction evidence="2">
        <text>allantoate + H2O = (S)-ureidoglycolate + urea</text>
        <dbReference type="Rhea" id="RHEA:11016"/>
        <dbReference type="ChEBI" id="CHEBI:15377"/>
        <dbReference type="ChEBI" id="CHEBI:16199"/>
        <dbReference type="ChEBI" id="CHEBI:17536"/>
        <dbReference type="ChEBI" id="CHEBI:57296"/>
        <dbReference type="EC" id="3.5.3.4"/>
    </reaction>
</comment>
<dbReference type="EMBL" id="PDCP01000065">
    <property type="protein sequence ID" value="PEG34423.1"/>
    <property type="molecule type" value="Genomic_DNA"/>
</dbReference>
<keyword evidence="2" id="KW-0659">Purine metabolism</keyword>
<dbReference type="EC" id="3.5.3.4" evidence="2"/>
<dbReference type="GO" id="GO:0006144">
    <property type="term" value="P:purine nucleobase metabolic process"/>
    <property type="evidence" value="ECO:0007669"/>
    <property type="project" value="UniProtKB-KW"/>
</dbReference>
<dbReference type="Gene3D" id="2.60.120.260">
    <property type="entry name" value="Galactose-binding domain-like"/>
    <property type="match status" value="2"/>
</dbReference>
<dbReference type="UniPathway" id="UPA00395">
    <property type="reaction ID" value="UER00654"/>
</dbReference>
<comment type="caution">
    <text evidence="5">The sequence shown here is derived from an EMBL/GenBank/DDBJ whole genome shotgun (WGS) entry which is preliminary data.</text>
</comment>
<dbReference type="AlphaFoldDB" id="A0A2A7MSE4"/>
<keyword evidence="2" id="KW-0378">Hydrolase</keyword>
<reference evidence="5 6" key="1">
    <citation type="submission" date="2017-10" db="EMBL/GenBank/DDBJ databases">
        <title>The new phylogeny of genus Mycobacterium.</title>
        <authorList>
            <person name="Tortoli E."/>
            <person name="Trovato A."/>
            <person name="Cirillo D.M."/>
        </authorList>
    </citation>
    <scope>NUCLEOTIDE SEQUENCE [LARGE SCALE GENOMIC DNA]</scope>
    <source>
        <strain evidence="5 6">CCUG37673</strain>
    </source>
</reference>
<dbReference type="OrthoDB" id="2078334at2"/>
<name>A0A2A7MSE4_MYCAG</name>
<evidence type="ECO:0000313" key="4">
    <source>
        <dbReference type="EMBL" id="GFG49947.1"/>
    </source>
</evidence>
<dbReference type="EMBL" id="BLKS01000001">
    <property type="protein sequence ID" value="GFG49947.1"/>
    <property type="molecule type" value="Genomic_DNA"/>
</dbReference>
<protein>
    <recommendedName>
        <fullName evidence="2">Probable allantoicase</fullName>
        <ecNumber evidence="2">3.5.3.4</ecNumber>
    </recommendedName>
    <alternativeName>
        <fullName evidence="2">Allantoate amidinohydrolase</fullName>
    </alternativeName>
</protein>
<proteinExistence type="inferred from homology"/>
<comment type="similarity">
    <text evidence="1 2">Belongs to the allantoicase family.</text>
</comment>